<evidence type="ECO:0000313" key="2">
    <source>
        <dbReference type="Proteomes" id="UP000823934"/>
    </source>
</evidence>
<comment type="caution">
    <text evidence="1">The sequence shown here is derived from an EMBL/GenBank/DDBJ whole genome shotgun (WGS) entry which is preliminary data.</text>
</comment>
<protein>
    <submittedName>
        <fullName evidence="1">Phosphonate C-P lyase system protein PhnH</fullName>
    </submittedName>
</protein>
<accession>A0A9D1Q541</accession>
<dbReference type="Gene3D" id="3.40.50.11310">
    <property type="entry name" value="Bacterial phosphonate metabolism protein PhnH"/>
    <property type="match status" value="1"/>
</dbReference>
<dbReference type="EMBL" id="DXHP01000007">
    <property type="protein sequence ID" value="HIW05757.1"/>
    <property type="molecule type" value="Genomic_DNA"/>
</dbReference>
<dbReference type="GO" id="GO:0019634">
    <property type="term" value="P:organic phosphonate metabolic process"/>
    <property type="evidence" value="ECO:0007669"/>
    <property type="project" value="InterPro"/>
</dbReference>
<dbReference type="InterPro" id="IPR008772">
    <property type="entry name" value="Phosphonate_metab_PhnH"/>
</dbReference>
<dbReference type="SUPFAM" id="SSF159709">
    <property type="entry name" value="PhnH-like"/>
    <property type="match status" value="1"/>
</dbReference>
<dbReference type="Proteomes" id="UP000823934">
    <property type="component" value="Unassembled WGS sequence"/>
</dbReference>
<dbReference type="PIRSF" id="PIRSF020680">
    <property type="entry name" value="PhnH"/>
    <property type="match status" value="1"/>
</dbReference>
<reference evidence="1" key="2">
    <citation type="submission" date="2021-04" db="EMBL/GenBank/DDBJ databases">
        <authorList>
            <person name="Gilroy R."/>
        </authorList>
    </citation>
    <scope>NUCLEOTIDE SEQUENCE</scope>
    <source>
        <strain evidence="1">CHK160-9182</strain>
    </source>
</reference>
<proteinExistence type="predicted"/>
<keyword evidence="1" id="KW-0456">Lyase</keyword>
<dbReference type="NCBIfam" id="TIGR03292">
    <property type="entry name" value="PhnH_redo"/>
    <property type="match status" value="1"/>
</dbReference>
<dbReference type="InterPro" id="IPR038058">
    <property type="entry name" value="PhnH-like_sp"/>
</dbReference>
<organism evidence="1 2">
    <name type="scientific">Candidatus Ignatzschineria merdigallinarum</name>
    <dbReference type="NCBI Taxonomy" id="2838621"/>
    <lineage>
        <taxon>Bacteria</taxon>
        <taxon>Pseudomonadati</taxon>
        <taxon>Pseudomonadota</taxon>
        <taxon>Gammaproteobacteria</taxon>
        <taxon>Cardiobacteriales</taxon>
        <taxon>Ignatzschineriaceae</taxon>
        <taxon>Ignatzschineria</taxon>
    </lineage>
</organism>
<sequence length="193" mass="21593">MTAFIKGFSAPIHDSQQTFRQALLAMSEPGKWQTIAPIEPIEMLNSATVSLTLSLLDADTTLWLQDDWQTADVTANLTFHAGCKVTSDQTIADFGIYDLEGFLAAESLEFSQGDDRYPDQSATLIIQLPERAETFRSCWQGPGIRDERICELPIPAAFWQKRADLISFPCGIDFIFTQGNQILALPRTTKIFR</sequence>
<dbReference type="AlphaFoldDB" id="A0A9D1Q541"/>
<name>A0A9D1Q541_9GAMM</name>
<gene>
    <name evidence="1" type="primary">phnH</name>
    <name evidence="1" type="ORF">H9889_00290</name>
</gene>
<dbReference type="Pfam" id="PF05845">
    <property type="entry name" value="PhnH"/>
    <property type="match status" value="1"/>
</dbReference>
<evidence type="ECO:0000313" key="1">
    <source>
        <dbReference type="EMBL" id="HIW05757.1"/>
    </source>
</evidence>
<reference evidence="1" key="1">
    <citation type="journal article" date="2021" name="PeerJ">
        <title>Extensive microbial diversity within the chicken gut microbiome revealed by metagenomics and culture.</title>
        <authorList>
            <person name="Gilroy R."/>
            <person name="Ravi A."/>
            <person name="Getino M."/>
            <person name="Pursley I."/>
            <person name="Horton D.L."/>
            <person name="Alikhan N.F."/>
            <person name="Baker D."/>
            <person name="Gharbi K."/>
            <person name="Hall N."/>
            <person name="Watson M."/>
            <person name="Adriaenssens E.M."/>
            <person name="Foster-Nyarko E."/>
            <person name="Jarju S."/>
            <person name="Secka A."/>
            <person name="Antonio M."/>
            <person name="Oren A."/>
            <person name="Chaudhuri R.R."/>
            <person name="La Ragione R."/>
            <person name="Hildebrand F."/>
            <person name="Pallen M.J."/>
        </authorList>
    </citation>
    <scope>NUCLEOTIDE SEQUENCE</scope>
    <source>
        <strain evidence="1">CHK160-9182</strain>
    </source>
</reference>
<dbReference type="GO" id="GO:0016829">
    <property type="term" value="F:lyase activity"/>
    <property type="evidence" value="ECO:0007669"/>
    <property type="project" value="UniProtKB-KW"/>
</dbReference>